<proteinExistence type="predicted"/>
<dbReference type="GO" id="GO:0003676">
    <property type="term" value="F:nucleic acid binding"/>
    <property type="evidence" value="ECO:0007669"/>
    <property type="project" value="InterPro"/>
</dbReference>
<comment type="caution">
    <text evidence="2">The sequence shown here is derived from an EMBL/GenBank/DDBJ whole genome shotgun (WGS) entry which is preliminary data.</text>
</comment>
<dbReference type="RefSeq" id="WP_183497022.1">
    <property type="nucleotide sequence ID" value="NZ_JACIFF010000009.1"/>
</dbReference>
<feature type="domain" description="Integrase catalytic" evidence="1">
    <location>
        <begin position="126"/>
        <end position="301"/>
    </location>
</feature>
<name>A0A840EA32_9BACT</name>
<dbReference type="AlphaFoldDB" id="A0A840EA32"/>
<dbReference type="PANTHER" id="PTHR47515:SF2">
    <property type="entry name" value="INTEGRASE CORE DOMAIN PROTEIN"/>
    <property type="match status" value="1"/>
</dbReference>
<accession>A0A840EA32</accession>
<dbReference type="InterPro" id="IPR001584">
    <property type="entry name" value="Integrase_cat-core"/>
</dbReference>
<dbReference type="GO" id="GO:0015074">
    <property type="term" value="P:DNA integration"/>
    <property type="evidence" value="ECO:0007669"/>
    <property type="project" value="InterPro"/>
</dbReference>
<dbReference type="Pfam" id="PF13565">
    <property type="entry name" value="HTH_32"/>
    <property type="match status" value="1"/>
</dbReference>
<dbReference type="InterPro" id="IPR009057">
    <property type="entry name" value="Homeodomain-like_sf"/>
</dbReference>
<dbReference type="SUPFAM" id="SSF46689">
    <property type="entry name" value="Homeodomain-like"/>
    <property type="match status" value="1"/>
</dbReference>
<dbReference type="Gene3D" id="3.30.420.10">
    <property type="entry name" value="Ribonuclease H-like superfamily/Ribonuclease H"/>
    <property type="match status" value="1"/>
</dbReference>
<dbReference type="Proteomes" id="UP000576209">
    <property type="component" value="Unassembled WGS sequence"/>
</dbReference>
<evidence type="ECO:0000313" key="2">
    <source>
        <dbReference type="EMBL" id="MBB4080803.1"/>
    </source>
</evidence>
<evidence type="ECO:0000313" key="3">
    <source>
        <dbReference type="Proteomes" id="UP000576209"/>
    </source>
</evidence>
<gene>
    <name evidence="2" type="ORF">GGR28_003438</name>
</gene>
<evidence type="ECO:0000259" key="1">
    <source>
        <dbReference type="PROSITE" id="PS50994"/>
    </source>
</evidence>
<dbReference type="InterPro" id="IPR012337">
    <property type="entry name" value="RNaseH-like_sf"/>
</dbReference>
<dbReference type="InterPro" id="IPR036397">
    <property type="entry name" value="RNaseH_sf"/>
</dbReference>
<protein>
    <submittedName>
        <fullName evidence="2">Transposase InsO family protein</fullName>
    </submittedName>
</protein>
<dbReference type="EMBL" id="JACIFF010000009">
    <property type="protein sequence ID" value="MBB4080803.1"/>
    <property type="molecule type" value="Genomic_DNA"/>
</dbReference>
<dbReference type="PROSITE" id="PS50994">
    <property type="entry name" value="INTEGRASE"/>
    <property type="match status" value="1"/>
</dbReference>
<reference evidence="2 3" key="1">
    <citation type="submission" date="2020-08" db="EMBL/GenBank/DDBJ databases">
        <title>Genomic Encyclopedia of Type Strains, Phase IV (KMG-IV): sequencing the most valuable type-strain genomes for metagenomic binning, comparative biology and taxonomic classification.</title>
        <authorList>
            <person name="Goeker M."/>
        </authorList>
    </citation>
    <scope>NUCLEOTIDE SEQUENCE [LARGE SCALE GENOMIC DNA]</scope>
    <source>
        <strain evidence="2 3">DSM 105137</strain>
    </source>
</reference>
<sequence>MKQRIQFIHEVLQDKYTFSSLCQFYNISRQTGYAIMRRYRQEGIESLAPRSSRPLHSPGRVGEEIEELILSWRDRYPKNPWGAKKIRPKLVEEYGESGSPSVTTIQNVLKRRGRIKPAKARRRKPDNVYPKYAAEACNDIWTIDYKGHFRLGNGKRCHPLTVCDAKSHFILRIKGHYHERWKVVRGELRALFRQYGQPQYLHSDNGSCFASIQSPRGFGRLSFWLIDHGIHPLFSDPGHPGQNGSHERMHRDLKAACCGPSCWDLRTQNRLMNTFARDYNEVRPHEELGQVVPASIYLPSQRVYQERVAAAEYDQSQLRVLKVSANGAIRWGNKEWVSVNRALAGRYVGVKQVGERLREVYYRNFCLGSFELADRIEPGRYYRLISSADLPQRFRDRHRRNRKGK</sequence>
<dbReference type="SUPFAM" id="SSF53098">
    <property type="entry name" value="Ribonuclease H-like"/>
    <property type="match status" value="1"/>
</dbReference>
<dbReference type="Pfam" id="PF00665">
    <property type="entry name" value="rve"/>
    <property type="match status" value="1"/>
</dbReference>
<organism evidence="2 3">
    <name type="scientific">Neolewinella aquimaris</name>
    <dbReference type="NCBI Taxonomy" id="1835722"/>
    <lineage>
        <taxon>Bacteria</taxon>
        <taxon>Pseudomonadati</taxon>
        <taxon>Bacteroidota</taxon>
        <taxon>Saprospiria</taxon>
        <taxon>Saprospirales</taxon>
        <taxon>Lewinellaceae</taxon>
        <taxon>Neolewinella</taxon>
    </lineage>
</organism>
<keyword evidence="3" id="KW-1185">Reference proteome</keyword>
<dbReference type="PANTHER" id="PTHR47515">
    <property type="entry name" value="LOW CALCIUM RESPONSE LOCUS PROTEIN T"/>
    <property type="match status" value="1"/>
</dbReference>